<keyword evidence="2" id="KW-1185">Reference proteome</keyword>
<proteinExistence type="predicted"/>
<reference evidence="1 2" key="1">
    <citation type="submission" date="2016-02" db="EMBL/GenBank/DDBJ databases">
        <title>Genome analysis of coral dinoflagellate symbionts highlights evolutionary adaptations to a symbiotic lifestyle.</title>
        <authorList>
            <person name="Aranda M."/>
            <person name="Li Y."/>
            <person name="Liew Y.J."/>
            <person name="Baumgarten S."/>
            <person name="Simakov O."/>
            <person name="Wilson M."/>
            <person name="Piel J."/>
            <person name="Ashoor H."/>
            <person name="Bougouffa S."/>
            <person name="Bajic V.B."/>
            <person name="Ryu T."/>
            <person name="Ravasi T."/>
            <person name="Bayer T."/>
            <person name="Micklem G."/>
            <person name="Kim H."/>
            <person name="Bhak J."/>
            <person name="Lajeunesse T.C."/>
            <person name="Voolstra C.R."/>
        </authorList>
    </citation>
    <scope>NUCLEOTIDE SEQUENCE [LARGE SCALE GENOMIC DNA]</scope>
    <source>
        <strain evidence="1 2">CCMP2467</strain>
    </source>
</reference>
<dbReference type="EMBL" id="LSRX01000059">
    <property type="protein sequence ID" value="OLQ11418.1"/>
    <property type="molecule type" value="Genomic_DNA"/>
</dbReference>
<evidence type="ECO:0000313" key="1">
    <source>
        <dbReference type="EMBL" id="OLQ11418.1"/>
    </source>
</evidence>
<name>A0A1Q9EVF3_SYMMI</name>
<gene>
    <name evidence="1" type="ORF">AK812_SmicGene4746</name>
</gene>
<evidence type="ECO:0000313" key="2">
    <source>
        <dbReference type="Proteomes" id="UP000186817"/>
    </source>
</evidence>
<sequence length="266" mass="30864">MSNMTLTLKAKRKQQPPQTAAMASLWLRYVDLHGEEWIASQIYLLEVHLRQMVQDMGILQQRHNTLHYQISLLMRNQRHLAQQLASKSSPNKFRQTPQLIDLNELDVRWVDKIVHEPQADLWQEVKEFLENALEAFGSGRYLMQDFVHSPTCHKQNRLLQRYSVAAVGGRRAGQADLWQEVKEFLENALEAFGSGRYLMQDFVHSPTCHKQNRLLQRYSVAAVGGRRAGQADLWQEVKEFLENALEAFGSGRYLMQDFVHSPTCLF</sequence>
<dbReference type="Proteomes" id="UP000186817">
    <property type="component" value="Unassembled WGS sequence"/>
</dbReference>
<comment type="caution">
    <text evidence="1">The sequence shown here is derived from an EMBL/GenBank/DDBJ whole genome shotgun (WGS) entry which is preliminary data.</text>
</comment>
<dbReference type="AlphaFoldDB" id="A0A1Q9EVF3"/>
<accession>A0A1Q9EVF3</accession>
<protein>
    <submittedName>
        <fullName evidence="1">Uncharacterized protein</fullName>
    </submittedName>
</protein>
<organism evidence="1 2">
    <name type="scientific">Symbiodinium microadriaticum</name>
    <name type="common">Dinoflagellate</name>
    <name type="synonym">Zooxanthella microadriatica</name>
    <dbReference type="NCBI Taxonomy" id="2951"/>
    <lineage>
        <taxon>Eukaryota</taxon>
        <taxon>Sar</taxon>
        <taxon>Alveolata</taxon>
        <taxon>Dinophyceae</taxon>
        <taxon>Suessiales</taxon>
        <taxon>Symbiodiniaceae</taxon>
        <taxon>Symbiodinium</taxon>
    </lineage>
</organism>